<reference evidence="2" key="1">
    <citation type="submission" date="2017-09" db="EMBL/GenBank/DDBJ databases">
        <title>Depth-based differentiation of microbial function through sediment-hosted aquifers and enrichment of novel symbionts in the deep terrestrial subsurface.</title>
        <authorList>
            <person name="Probst A.J."/>
            <person name="Ladd B."/>
            <person name="Jarett J.K."/>
            <person name="Geller-Mcgrath D.E."/>
            <person name="Sieber C.M.K."/>
            <person name="Emerson J.B."/>
            <person name="Anantharaman K."/>
            <person name="Thomas B.C."/>
            <person name="Malmstrom R."/>
            <person name="Stieglmeier M."/>
            <person name="Klingl A."/>
            <person name="Woyke T."/>
            <person name="Ryan C.M."/>
            <person name="Banfield J.F."/>
        </authorList>
    </citation>
    <scope>NUCLEOTIDE SEQUENCE [LARGE SCALE GENOMIC DNA]</scope>
</reference>
<organism evidence="1 2">
    <name type="scientific">Candidatus Magasanikbacteria bacterium CG10_big_fil_rev_8_21_14_0_10_38_6</name>
    <dbReference type="NCBI Taxonomy" id="1974647"/>
    <lineage>
        <taxon>Bacteria</taxon>
        <taxon>Candidatus Magasanikiibacteriota</taxon>
    </lineage>
</organism>
<sequence>RVGGDFIWERYLRLTGEGVSLRDYYERGLYKKDGFRFFLIRQVFRLAKKLIFTTQFQADIFFPHYNFPLTKVSYVPNPLPSSSGEEAPAYACRTKDIVFAGRVNAKNNVDRLLDAFLSLGNDHDFRLVIVGNGDLRASLEERAKGMSSVVFLDRVSRDELWQMMAVAYGVVFPSLTDISPNTMLDCLHVGVPFITSQEIGYDWVIEHVRSFDPRSVEDIAQALQLFMTKDGYITICRQLKNVRYQKTFADAAEKTLAIFFDIV</sequence>
<dbReference type="SUPFAM" id="SSF53756">
    <property type="entry name" value="UDP-Glycosyltransferase/glycogen phosphorylase"/>
    <property type="match status" value="1"/>
</dbReference>
<dbReference type="CDD" id="cd03801">
    <property type="entry name" value="GT4_PimA-like"/>
    <property type="match status" value="1"/>
</dbReference>
<evidence type="ECO:0000313" key="2">
    <source>
        <dbReference type="Proteomes" id="UP000228528"/>
    </source>
</evidence>
<protein>
    <recommendedName>
        <fullName evidence="3">Glycosyl transferase family 1 domain-containing protein</fullName>
    </recommendedName>
</protein>
<dbReference type="InterPro" id="IPR050194">
    <property type="entry name" value="Glycosyltransferase_grp1"/>
</dbReference>
<evidence type="ECO:0008006" key="3">
    <source>
        <dbReference type="Google" id="ProtNLM"/>
    </source>
</evidence>
<proteinExistence type="predicted"/>
<dbReference type="PANTHER" id="PTHR45947:SF3">
    <property type="entry name" value="SULFOQUINOVOSYL TRANSFERASE SQD2"/>
    <property type="match status" value="1"/>
</dbReference>
<dbReference type="AlphaFoldDB" id="A0A2M6NZQ1"/>
<gene>
    <name evidence="1" type="ORF">COU30_05215</name>
</gene>
<feature type="non-terminal residue" evidence="1">
    <location>
        <position position="1"/>
    </location>
</feature>
<accession>A0A2M6NZQ1</accession>
<dbReference type="GO" id="GO:0016757">
    <property type="term" value="F:glycosyltransferase activity"/>
    <property type="evidence" value="ECO:0007669"/>
    <property type="project" value="TreeGrafter"/>
</dbReference>
<evidence type="ECO:0000313" key="1">
    <source>
        <dbReference type="EMBL" id="PIR76927.1"/>
    </source>
</evidence>
<dbReference type="PANTHER" id="PTHR45947">
    <property type="entry name" value="SULFOQUINOVOSYL TRANSFERASE SQD2"/>
    <property type="match status" value="1"/>
</dbReference>
<name>A0A2M6NZQ1_9BACT</name>
<dbReference type="Gene3D" id="3.40.50.2000">
    <property type="entry name" value="Glycogen Phosphorylase B"/>
    <property type="match status" value="1"/>
</dbReference>
<dbReference type="Proteomes" id="UP000228528">
    <property type="component" value="Unassembled WGS sequence"/>
</dbReference>
<dbReference type="EMBL" id="PFBW01000220">
    <property type="protein sequence ID" value="PIR76927.1"/>
    <property type="molecule type" value="Genomic_DNA"/>
</dbReference>
<comment type="caution">
    <text evidence="1">The sequence shown here is derived from an EMBL/GenBank/DDBJ whole genome shotgun (WGS) entry which is preliminary data.</text>
</comment>
<dbReference type="Pfam" id="PF13692">
    <property type="entry name" value="Glyco_trans_1_4"/>
    <property type="match status" value="1"/>
</dbReference>